<dbReference type="Proteomes" id="UP000034588">
    <property type="component" value="Unassembled WGS sequence"/>
</dbReference>
<name>A0A0G1YED8_9BACT</name>
<sequence>MKAHWKYLQYVLRHKWFVFLEACRLGIPWRGFWHDWSKFLPSEWFAYVEYFYTNRRQTEWFDLYSKYGAAELAPYGETVQDHFDLAWLFHQKRNPHHWQFWVLRKDDGNTRVLFMPGKYAREMVADWCGMGRAVGKPDTRTWYQENQGKILLHPLTRNQVERLLGLRPRRGFPYAPRADGTGEETP</sequence>
<gene>
    <name evidence="1" type="ORF">UY48_C0002G0018</name>
</gene>
<accession>A0A0G1YED8</accession>
<comment type="caution">
    <text evidence="1">The sequence shown here is derived from an EMBL/GenBank/DDBJ whole genome shotgun (WGS) entry which is preliminary data.</text>
</comment>
<reference evidence="1 2" key="1">
    <citation type="journal article" date="2015" name="Nature">
        <title>rRNA introns, odd ribosomes, and small enigmatic genomes across a large radiation of phyla.</title>
        <authorList>
            <person name="Brown C.T."/>
            <person name="Hug L.A."/>
            <person name="Thomas B.C."/>
            <person name="Sharon I."/>
            <person name="Castelle C.J."/>
            <person name="Singh A."/>
            <person name="Wilkins M.J."/>
            <person name="Williams K.H."/>
            <person name="Banfield J.F."/>
        </authorList>
    </citation>
    <scope>NUCLEOTIDE SEQUENCE [LARGE SCALE GENOMIC DNA]</scope>
</reference>
<dbReference type="AlphaFoldDB" id="A0A0G1YED8"/>
<dbReference type="Pfam" id="PF18907">
    <property type="entry name" value="DUF5662"/>
    <property type="match status" value="1"/>
</dbReference>
<dbReference type="EMBL" id="LCQD01000002">
    <property type="protein sequence ID" value="KKW13327.1"/>
    <property type="molecule type" value="Genomic_DNA"/>
</dbReference>
<dbReference type="InterPro" id="IPR043721">
    <property type="entry name" value="DUF5662"/>
</dbReference>
<evidence type="ECO:0000313" key="1">
    <source>
        <dbReference type="EMBL" id="KKW13327.1"/>
    </source>
</evidence>
<proteinExistence type="predicted"/>
<protein>
    <submittedName>
        <fullName evidence="1">Uncharacterized protein</fullName>
    </submittedName>
</protein>
<organism evidence="1 2">
    <name type="scientific">Candidatus Gottesmanbacteria bacterium GW2011_GWB1_49_7</name>
    <dbReference type="NCBI Taxonomy" id="1618448"/>
    <lineage>
        <taxon>Bacteria</taxon>
        <taxon>Candidatus Gottesmaniibacteriota</taxon>
    </lineage>
</organism>
<evidence type="ECO:0000313" key="2">
    <source>
        <dbReference type="Proteomes" id="UP000034588"/>
    </source>
</evidence>